<keyword evidence="1" id="KW-0235">DNA replication</keyword>
<feature type="domain" description="DNA helicase DnaB-like N-terminal" evidence="4">
    <location>
        <begin position="22"/>
        <end position="120"/>
    </location>
</feature>
<feature type="region of interest" description="Disordered" evidence="3">
    <location>
        <begin position="335"/>
        <end position="373"/>
    </location>
</feature>
<dbReference type="EMBL" id="JBHSKP010000013">
    <property type="protein sequence ID" value="MFC5154006.1"/>
    <property type="molecule type" value="Genomic_DNA"/>
</dbReference>
<evidence type="ECO:0000256" key="3">
    <source>
        <dbReference type="SAM" id="MobiDB-lite"/>
    </source>
</evidence>
<dbReference type="PANTHER" id="PTHR30153">
    <property type="entry name" value="REPLICATIVE DNA HELICASE DNAB"/>
    <property type="match status" value="1"/>
</dbReference>
<organism evidence="5 6">
    <name type="scientific">Streptomyces amakusaensis</name>
    <dbReference type="NCBI Taxonomy" id="67271"/>
    <lineage>
        <taxon>Bacteria</taxon>
        <taxon>Bacillati</taxon>
        <taxon>Actinomycetota</taxon>
        <taxon>Actinomycetes</taxon>
        <taxon>Kitasatosporales</taxon>
        <taxon>Streptomycetaceae</taxon>
        <taxon>Streptomyces</taxon>
    </lineage>
</organism>
<feature type="compositionally biased region" description="Low complexity" evidence="3">
    <location>
        <begin position="344"/>
        <end position="365"/>
    </location>
</feature>
<dbReference type="InterPro" id="IPR036185">
    <property type="entry name" value="DNA_heli_DnaB-like_N_sf"/>
</dbReference>
<dbReference type="RefSeq" id="WP_344480497.1">
    <property type="nucleotide sequence ID" value="NZ_BAAASB010000014.1"/>
</dbReference>
<evidence type="ECO:0000256" key="2">
    <source>
        <dbReference type="ARBA" id="ARBA00023125"/>
    </source>
</evidence>
<dbReference type="InterPro" id="IPR007693">
    <property type="entry name" value="DNA_helicase_DnaB-like_N"/>
</dbReference>
<dbReference type="InterPro" id="IPR016136">
    <property type="entry name" value="DNA_helicase_N/primase_C"/>
</dbReference>
<protein>
    <submittedName>
        <fullName evidence="5">DnaB-like helicase N-terminal domain-containing protein</fullName>
    </submittedName>
</protein>
<keyword evidence="2" id="KW-0238">DNA-binding</keyword>
<name>A0ABW0ALN3_9ACTN</name>
<accession>A0ABW0ALN3</accession>
<comment type="caution">
    <text evidence="5">The sequence shown here is derived from an EMBL/GenBank/DDBJ whole genome shotgun (WGS) entry which is preliminary data.</text>
</comment>
<dbReference type="Pfam" id="PF00772">
    <property type="entry name" value="DnaB"/>
    <property type="match status" value="2"/>
</dbReference>
<evidence type="ECO:0000313" key="5">
    <source>
        <dbReference type="EMBL" id="MFC5154006.1"/>
    </source>
</evidence>
<feature type="domain" description="DNA helicase DnaB-like N-terminal" evidence="4">
    <location>
        <begin position="194"/>
        <end position="273"/>
    </location>
</feature>
<reference evidence="6" key="1">
    <citation type="journal article" date="2019" name="Int. J. Syst. Evol. Microbiol.">
        <title>The Global Catalogue of Microorganisms (GCM) 10K type strain sequencing project: providing services to taxonomists for standard genome sequencing and annotation.</title>
        <authorList>
            <consortium name="The Broad Institute Genomics Platform"/>
            <consortium name="The Broad Institute Genome Sequencing Center for Infectious Disease"/>
            <person name="Wu L."/>
            <person name="Ma J."/>
        </authorList>
    </citation>
    <scope>NUCLEOTIDE SEQUENCE [LARGE SCALE GENOMIC DNA]</scope>
    <source>
        <strain evidence="6">PCU 266</strain>
    </source>
</reference>
<evidence type="ECO:0000313" key="6">
    <source>
        <dbReference type="Proteomes" id="UP001596160"/>
    </source>
</evidence>
<keyword evidence="6" id="KW-1185">Reference proteome</keyword>
<dbReference type="Proteomes" id="UP001596160">
    <property type="component" value="Unassembled WGS sequence"/>
</dbReference>
<dbReference type="Gene3D" id="1.10.860.10">
    <property type="entry name" value="DNAb Helicase, Chain A"/>
    <property type="match status" value="2"/>
</dbReference>
<proteinExistence type="predicted"/>
<gene>
    <name evidence="5" type="ORF">ACFPRH_19930</name>
</gene>
<dbReference type="PANTHER" id="PTHR30153:SF2">
    <property type="entry name" value="REPLICATIVE DNA HELICASE"/>
    <property type="match status" value="1"/>
</dbReference>
<evidence type="ECO:0000256" key="1">
    <source>
        <dbReference type="ARBA" id="ARBA00022705"/>
    </source>
</evidence>
<dbReference type="SUPFAM" id="SSF48024">
    <property type="entry name" value="N-terminal domain of DnaB helicase"/>
    <property type="match status" value="2"/>
</dbReference>
<evidence type="ECO:0000259" key="4">
    <source>
        <dbReference type="Pfam" id="PF00772"/>
    </source>
</evidence>
<sequence>MPGTTDPYGDESAAPAPSPPVYYAEQALLGALLLTPERLKRIGVLEAGHFGDPAHAALFAAMGAVSPPNAAVHVKEPVWLTTVLDRARCQARGLTASYLHTLIHVCPDPAHAPAYAQIVRSEHARRTLRSHAGHLARVAGDPGLPNPAATVLNRADVLARYLDRLAGEFAPHPGSLPRTPLSPERQKEATEEVLDEERLLLAVATAHPDELAGMRWLQPDDFALPLHGQLYRCLTLLDRRGAVVDPVTVLWEAQQHGLTAQGADPGDLLALLSAHAGSTEHWGRRILQRALLHQARTTAETIHTLADDPANSVHQLVTGSRRSLADLTAIRTRWRPPITPQPPARSRAPRTTAAVRAGPPRTTAPGSPVRTSR</sequence>